<sequence length="66" mass="7291">MERAAMKLGISPEARSLATRSPRLLKATPALQRKPPMVLRVRIGGPKGLEPTRFGDWEKGGRCSDF</sequence>
<gene>
    <name evidence="3" type="ORF">GOP47_0007596</name>
</gene>
<comment type="similarity">
    <text evidence="1">Belongs to the SDHAF4 family.</text>
</comment>
<evidence type="ECO:0000313" key="4">
    <source>
        <dbReference type="Proteomes" id="UP000886520"/>
    </source>
</evidence>
<dbReference type="Proteomes" id="UP000886520">
    <property type="component" value="Chromosome 7"/>
</dbReference>
<dbReference type="PANTHER" id="PTHR28524:SF3">
    <property type="entry name" value="SUCCINATE DEHYDROGENASE ASSEMBLY FACTOR 4, MITOCHONDRIAL"/>
    <property type="match status" value="1"/>
</dbReference>
<dbReference type="GO" id="GO:0005739">
    <property type="term" value="C:mitochondrion"/>
    <property type="evidence" value="ECO:0007669"/>
    <property type="project" value="TreeGrafter"/>
</dbReference>
<dbReference type="EMBL" id="JABFUD020000007">
    <property type="protein sequence ID" value="KAI5077772.1"/>
    <property type="molecule type" value="Genomic_DNA"/>
</dbReference>
<evidence type="ECO:0000313" key="3">
    <source>
        <dbReference type="EMBL" id="KAI5077772.1"/>
    </source>
</evidence>
<reference evidence="3" key="1">
    <citation type="submission" date="2021-01" db="EMBL/GenBank/DDBJ databases">
        <title>Adiantum capillus-veneris genome.</title>
        <authorList>
            <person name="Fang Y."/>
            <person name="Liao Q."/>
        </authorList>
    </citation>
    <scope>NUCLEOTIDE SEQUENCE</scope>
    <source>
        <strain evidence="3">H3</strain>
        <tissue evidence="3">Leaf</tissue>
    </source>
</reference>
<keyword evidence="4" id="KW-1185">Reference proteome</keyword>
<dbReference type="InterPro" id="IPR012875">
    <property type="entry name" value="SDHF4"/>
</dbReference>
<name>A0A9D4V2H0_ADICA</name>
<proteinExistence type="inferred from homology"/>
<dbReference type="Pfam" id="PF07896">
    <property type="entry name" value="DUF1674"/>
    <property type="match status" value="1"/>
</dbReference>
<dbReference type="OrthoDB" id="1936964at2759"/>
<organism evidence="3 4">
    <name type="scientific">Adiantum capillus-veneris</name>
    <name type="common">Maidenhair fern</name>
    <dbReference type="NCBI Taxonomy" id="13818"/>
    <lineage>
        <taxon>Eukaryota</taxon>
        <taxon>Viridiplantae</taxon>
        <taxon>Streptophyta</taxon>
        <taxon>Embryophyta</taxon>
        <taxon>Tracheophyta</taxon>
        <taxon>Polypodiopsida</taxon>
        <taxon>Polypodiidae</taxon>
        <taxon>Polypodiales</taxon>
        <taxon>Pteridineae</taxon>
        <taxon>Pteridaceae</taxon>
        <taxon>Vittarioideae</taxon>
        <taxon>Adiantum</taxon>
    </lineage>
</organism>
<dbReference type="GO" id="GO:0034553">
    <property type="term" value="P:mitochondrial respiratory chain complex II assembly"/>
    <property type="evidence" value="ECO:0007669"/>
    <property type="project" value="TreeGrafter"/>
</dbReference>
<comment type="caution">
    <text evidence="3">The sequence shown here is derived from an EMBL/GenBank/DDBJ whole genome shotgun (WGS) entry which is preliminary data.</text>
</comment>
<protein>
    <recommendedName>
        <fullName evidence="2">Succinate dehydrogenase assembly factor 4, mitochondrial</fullName>
    </recommendedName>
</protein>
<dbReference type="PANTHER" id="PTHR28524">
    <property type="entry name" value="SUCCINATE DEHYDROGENASE ASSEMBLY FACTOR 4, MITOCHONDRIAL"/>
    <property type="match status" value="1"/>
</dbReference>
<evidence type="ECO:0000256" key="1">
    <source>
        <dbReference type="ARBA" id="ARBA00005701"/>
    </source>
</evidence>
<evidence type="ECO:0000256" key="2">
    <source>
        <dbReference type="ARBA" id="ARBA00022170"/>
    </source>
</evidence>
<dbReference type="AlphaFoldDB" id="A0A9D4V2H0"/>
<accession>A0A9D4V2H0</accession>